<sequence>MESLSMRHLISATHNSILTRYPSSSTSTPIRINRFRNQDTHLRFVLCSQKSAFQASEPLKAEIGVRSFTIAIESMEVDIVKAALDWRSSLLKLVVNSMILQNLLIFLIVELPLIFSNILLSDSDFQGYAKPSRLFLAAEPEVCADSSLERILTSFKVGGCKCLYKVKLHTSNIYGSGLSDLNAGILLCLIDENGDSILQRIPASLIKEHCNQLEDKIVSDVLHFQRGSVDEFAFEGPKLGQVEALWISLESGQWRLGDVSLIVTFLYQPTSEENGRKEIQYVGFEYRFAVEDTLLGEGSDISMAELRPGLVREFSWDNLTLLSEYLLQPTSIVSDSGITNEESMREYADLKYSLLLYDGLLVLAGSSIASFSVGENAAFAFLGGGIGGFLYLSCCIISINKQRGKFAQIFGRFKGPVSSLVLAFVFATIAVKYGSGDSGGMVLTPKEVVFGMLGFLACKVAVVLAAFKTMPMGLEENE</sequence>
<evidence type="ECO:0000313" key="4">
    <source>
        <dbReference type="Proteomes" id="UP000593564"/>
    </source>
</evidence>
<keyword evidence="1" id="KW-0812">Transmembrane</keyword>
<proteinExistence type="predicted"/>
<dbReference type="InterPro" id="IPR056657">
    <property type="entry name" value="DUF7755"/>
</dbReference>
<feature type="domain" description="DUF7755" evidence="2">
    <location>
        <begin position="162"/>
        <end position="311"/>
    </location>
</feature>
<dbReference type="Proteomes" id="UP000593564">
    <property type="component" value="Unassembled WGS sequence"/>
</dbReference>
<dbReference type="SUPFAM" id="SSF49723">
    <property type="entry name" value="Lipase/lipooxygenase domain (PLAT/LH2 domain)"/>
    <property type="match status" value="1"/>
</dbReference>
<feature type="transmembrane region" description="Helical" evidence="1">
    <location>
        <begin position="354"/>
        <end position="373"/>
    </location>
</feature>
<keyword evidence="1" id="KW-0472">Membrane</keyword>
<organism evidence="3 4">
    <name type="scientific">Camellia sinensis</name>
    <name type="common">Tea plant</name>
    <name type="synonym">Thea sinensis</name>
    <dbReference type="NCBI Taxonomy" id="4442"/>
    <lineage>
        <taxon>Eukaryota</taxon>
        <taxon>Viridiplantae</taxon>
        <taxon>Streptophyta</taxon>
        <taxon>Embryophyta</taxon>
        <taxon>Tracheophyta</taxon>
        <taxon>Spermatophyta</taxon>
        <taxon>Magnoliopsida</taxon>
        <taxon>eudicotyledons</taxon>
        <taxon>Gunneridae</taxon>
        <taxon>Pentapetalae</taxon>
        <taxon>asterids</taxon>
        <taxon>Ericales</taxon>
        <taxon>Theaceae</taxon>
        <taxon>Camellia</taxon>
    </lineage>
</organism>
<feature type="transmembrane region" description="Helical" evidence="1">
    <location>
        <begin position="379"/>
        <end position="399"/>
    </location>
</feature>
<keyword evidence="4" id="KW-1185">Reference proteome</keyword>
<evidence type="ECO:0000259" key="2">
    <source>
        <dbReference type="Pfam" id="PF24938"/>
    </source>
</evidence>
<dbReference type="PANTHER" id="PTHR36330:SF2">
    <property type="entry name" value="LIPASE_LIPOOXYGENASE, PLAT_LH2 FAMILY PROTEIN"/>
    <property type="match status" value="1"/>
</dbReference>
<evidence type="ECO:0000256" key="1">
    <source>
        <dbReference type="SAM" id="Phobius"/>
    </source>
</evidence>
<reference evidence="3 4" key="2">
    <citation type="submission" date="2020-07" db="EMBL/GenBank/DDBJ databases">
        <title>Genome assembly of wild tea tree DASZ reveals pedigree and selection history of tea varieties.</title>
        <authorList>
            <person name="Zhang W."/>
        </authorList>
    </citation>
    <scope>NUCLEOTIDE SEQUENCE [LARGE SCALE GENOMIC DNA]</scope>
    <source>
        <strain evidence="4">cv. G240</strain>
        <tissue evidence="3">Leaf</tissue>
    </source>
</reference>
<protein>
    <recommendedName>
        <fullName evidence="2">DUF7755 domain-containing protein</fullName>
    </recommendedName>
</protein>
<feature type="transmembrane region" description="Helical" evidence="1">
    <location>
        <begin position="448"/>
        <end position="467"/>
    </location>
</feature>
<dbReference type="InterPro" id="IPR036392">
    <property type="entry name" value="PLAT/LH2_dom_sf"/>
</dbReference>
<accession>A0A7J7FSQ4</accession>
<dbReference type="EMBL" id="JACBKZ010000015">
    <property type="protein sequence ID" value="KAF5930066.1"/>
    <property type="molecule type" value="Genomic_DNA"/>
</dbReference>
<keyword evidence="1" id="KW-1133">Transmembrane helix</keyword>
<dbReference type="PANTHER" id="PTHR36330">
    <property type="entry name" value="LIPASE/LIPOOXYGENASE, PLAT/LH2 FAMILY PROTEIN"/>
    <property type="match status" value="1"/>
</dbReference>
<comment type="caution">
    <text evidence="3">The sequence shown here is derived from an EMBL/GenBank/DDBJ whole genome shotgun (WGS) entry which is preliminary data.</text>
</comment>
<reference evidence="4" key="1">
    <citation type="journal article" date="2020" name="Nat. Commun.">
        <title>Genome assembly of wild tea tree DASZ reveals pedigree and selection history of tea varieties.</title>
        <authorList>
            <person name="Zhang W."/>
            <person name="Zhang Y."/>
            <person name="Qiu H."/>
            <person name="Guo Y."/>
            <person name="Wan H."/>
            <person name="Zhang X."/>
            <person name="Scossa F."/>
            <person name="Alseekh S."/>
            <person name="Zhang Q."/>
            <person name="Wang P."/>
            <person name="Xu L."/>
            <person name="Schmidt M.H."/>
            <person name="Jia X."/>
            <person name="Li D."/>
            <person name="Zhu A."/>
            <person name="Guo F."/>
            <person name="Chen W."/>
            <person name="Ni D."/>
            <person name="Usadel B."/>
            <person name="Fernie A.R."/>
            <person name="Wen W."/>
        </authorList>
    </citation>
    <scope>NUCLEOTIDE SEQUENCE [LARGE SCALE GENOMIC DNA]</scope>
    <source>
        <strain evidence="4">cv. G240</strain>
    </source>
</reference>
<gene>
    <name evidence="3" type="ORF">HYC85_030939</name>
</gene>
<dbReference type="Gene3D" id="2.60.60.20">
    <property type="entry name" value="PLAT/LH2 domain"/>
    <property type="match status" value="1"/>
</dbReference>
<evidence type="ECO:0000313" key="3">
    <source>
        <dbReference type="EMBL" id="KAF5930066.1"/>
    </source>
</evidence>
<feature type="transmembrane region" description="Helical" evidence="1">
    <location>
        <begin position="420"/>
        <end position="436"/>
    </location>
</feature>
<name>A0A7J7FSQ4_CAMSI</name>
<dbReference type="Pfam" id="PF24938">
    <property type="entry name" value="DUF7755"/>
    <property type="match status" value="1"/>
</dbReference>
<dbReference type="AlphaFoldDB" id="A0A7J7FSQ4"/>
<feature type="transmembrane region" description="Helical" evidence="1">
    <location>
        <begin position="99"/>
        <end position="120"/>
    </location>
</feature>